<dbReference type="RefSeq" id="WP_025434580.1">
    <property type="nucleotide sequence ID" value="NZ_CP007452.1"/>
</dbReference>
<sequence>MLFDTHAHITDEKYDADRDDLLERLGQSDVKYIVNPGVDIPSSVKAIDLAKRYEFLYAAIGIHPHEAAGADEESMNVLRELSKCEKVVAIGEIGLDYYYEFSPKDIQKEVFKRQIELANETGLPIIVHDRDAHADTFSIIKKYKAPGTGCVLHCYSGSKEMALEYVKLGCYISIAGPVTFKGNNKTAEVVREIPLERLLIETDSPYLTPVPFRGKRNDPTKVEHVAAMIAQIRGLSYEQVCQKTSENALRFFNIKK</sequence>
<dbReference type="EC" id="3.1.21.-" evidence="4"/>
<keyword evidence="2 4" id="KW-0378">Hydrolase</keyword>
<evidence type="ECO:0000256" key="3">
    <source>
        <dbReference type="PIRSR" id="PIRSR005902-1"/>
    </source>
</evidence>
<dbReference type="InterPro" id="IPR001130">
    <property type="entry name" value="TatD-like"/>
</dbReference>
<feature type="binding site" evidence="3">
    <location>
        <position position="8"/>
    </location>
    <ligand>
        <name>a divalent metal cation</name>
        <dbReference type="ChEBI" id="CHEBI:60240"/>
        <label>1</label>
    </ligand>
</feature>
<protein>
    <submittedName>
        <fullName evidence="4">Putative deoxyribonuclease YabD</fullName>
        <ecNumber evidence="4">3.1.21.-</ecNumber>
    </submittedName>
</protein>
<dbReference type="GO" id="GO:0016788">
    <property type="term" value="F:hydrolase activity, acting on ester bonds"/>
    <property type="evidence" value="ECO:0007669"/>
    <property type="project" value="InterPro"/>
</dbReference>
<dbReference type="AlphaFoldDB" id="W8U3H2"/>
<dbReference type="PATRIC" id="fig|1286171.3.peg.169"/>
<keyword evidence="5" id="KW-1185">Reference proteome</keyword>
<dbReference type="Gene3D" id="3.20.20.140">
    <property type="entry name" value="Metal-dependent hydrolases"/>
    <property type="match status" value="1"/>
</dbReference>
<evidence type="ECO:0000313" key="4">
    <source>
        <dbReference type="EMBL" id="AHM55536.1"/>
    </source>
</evidence>
<dbReference type="PIRSF" id="PIRSF005902">
    <property type="entry name" value="DNase_TatD"/>
    <property type="match status" value="1"/>
</dbReference>
<dbReference type="PROSITE" id="PS01091">
    <property type="entry name" value="TATD_3"/>
    <property type="match status" value="1"/>
</dbReference>
<dbReference type="InterPro" id="IPR015991">
    <property type="entry name" value="TatD/YcfH-like"/>
</dbReference>
<feature type="binding site" evidence="3">
    <location>
        <position position="203"/>
    </location>
    <ligand>
        <name>a divalent metal cation</name>
        <dbReference type="ChEBI" id="CHEBI:60240"/>
        <label>1</label>
    </ligand>
</feature>
<name>W8U3H2_PEPAC</name>
<reference evidence="4 5" key="1">
    <citation type="journal article" date="2014" name="Genome Announc.">
        <title>Complete Genome Sequence of Amino Acid-Utilizing Eubacterium acidaminophilum al-2 (DSM 3953).</title>
        <authorList>
            <person name="Poehlein A."/>
            <person name="Andreesen J.R."/>
            <person name="Daniel R."/>
        </authorList>
    </citation>
    <scope>NUCLEOTIDE SEQUENCE [LARGE SCALE GENOMIC DNA]</scope>
    <source>
        <strain evidence="4 5">DSM 3953</strain>
    </source>
</reference>
<dbReference type="HOGENOM" id="CLU_031506_4_0_9"/>
<gene>
    <name evidence="4" type="primary">yabD</name>
    <name evidence="4" type="ORF">EAL2_c02030</name>
</gene>
<dbReference type="FunFam" id="3.20.20.140:FF:000005">
    <property type="entry name" value="TatD family hydrolase"/>
    <property type="match status" value="1"/>
</dbReference>
<dbReference type="InterPro" id="IPR018228">
    <property type="entry name" value="DNase_TatD-rel_CS"/>
</dbReference>
<dbReference type="Proteomes" id="UP000019591">
    <property type="component" value="Chromosome"/>
</dbReference>
<dbReference type="eggNOG" id="COG0084">
    <property type="taxonomic scope" value="Bacteria"/>
</dbReference>
<evidence type="ECO:0000313" key="5">
    <source>
        <dbReference type="Proteomes" id="UP000019591"/>
    </source>
</evidence>
<dbReference type="PANTHER" id="PTHR46124">
    <property type="entry name" value="D-AMINOACYL-TRNA DEACYLASE"/>
    <property type="match status" value="1"/>
</dbReference>
<dbReference type="GO" id="GO:0005829">
    <property type="term" value="C:cytosol"/>
    <property type="evidence" value="ECO:0007669"/>
    <property type="project" value="TreeGrafter"/>
</dbReference>
<dbReference type="Pfam" id="PF01026">
    <property type="entry name" value="TatD_DNase"/>
    <property type="match status" value="1"/>
</dbReference>
<dbReference type="GO" id="GO:0004536">
    <property type="term" value="F:DNA nuclease activity"/>
    <property type="evidence" value="ECO:0007669"/>
    <property type="project" value="InterPro"/>
</dbReference>
<evidence type="ECO:0000256" key="1">
    <source>
        <dbReference type="ARBA" id="ARBA00022723"/>
    </source>
</evidence>
<feature type="binding site" evidence="3">
    <location>
        <position position="92"/>
    </location>
    <ligand>
        <name>a divalent metal cation</name>
        <dbReference type="ChEBI" id="CHEBI:60240"/>
        <label>1</label>
    </ligand>
</feature>
<dbReference type="KEGG" id="eac:EAL2_c02030"/>
<feature type="binding site" evidence="3">
    <location>
        <position position="153"/>
    </location>
    <ligand>
        <name>a divalent metal cation</name>
        <dbReference type="ChEBI" id="CHEBI:60240"/>
        <label>2</label>
    </ligand>
</feature>
<keyword evidence="1 3" id="KW-0479">Metal-binding</keyword>
<organism evidence="4 5">
    <name type="scientific">Peptoclostridium acidaminophilum DSM 3953</name>
    <dbReference type="NCBI Taxonomy" id="1286171"/>
    <lineage>
        <taxon>Bacteria</taxon>
        <taxon>Bacillati</taxon>
        <taxon>Bacillota</taxon>
        <taxon>Clostridia</taxon>
        <taxon>Peptostreptococcales</taxon>
        <taxon>Peptoclostridiaceae</taxon>
        <taxon>Peptoclostridium</taxon>
    </lineage>
</organism>
<dbReference type="EMBL" id="CP007452">
    <property type="protein sequence ID" value="AHM55536.1"/>
    <property type="molecule type" value="Genomic_DNA"/>
</dbReference>
<feature type="binding site" evidence="3">
    <location>
        <position position="128"/>
    </location>
    <ligand>
        <name>a divalent metal cation</name>
        <dbReference type="ChEBI" id="CHEBI:60240"/>
        <label>2</label>
    </ligand>
</feature>
<proteinExistence type="predicted"/>
<dbReference type="OrthoDB" id="9810005at2"/>
<dbReference type="GO" id="GO:0046872">
    <property type="term" value="F:metal ion binding"/>
    <property type="evidence" value="ECO:0007669"/>
    <property type="project" value="UniProtKB-KW"/>
</dbReference>
<dbReference type="SUPFAM" id="SSF51556">
    <property type="entry name" value="Metallo-dependent hydrolases"/>
    <property type="match status" value="1"/>
</dbReference>
<dbReference type="NCBIfam" id="TIGR00010">
    <property type="entry name" value="YchF/TatD family DNA exonuclease"/>
    <property type="match status" value="1"/>
</dbReference>
<dbReference type="STRING" id="1286171.EAL2_c02030"/>
<accession>W8U3H2</accession>
<feature type="binding site" evidence="3">
    <location>
        <position position="6"/>
    </location>
    <ligand>
        <name>a divalent metal cation</name>
        <dbReference type="ChEBI" id="CHEBI:60240"/>
        <label>1</label>
    </ligand>
</feature>
<dbReference type="InterPro" id="IPR032466">
    <property type="entry name" value="Metal_Hydrolase"/>
</dbReference>
<evidence type="ECO:0000256" key="2">
    <source>
        <dbReference type="ARBA" id="ARBA00022801"/>
    </source>
</evidence>
<dbReference type="CDD" id="cd01310">
    <property type="entry name" value="TatD_DNAse"/>
    <property type="match status" value="1"/>
</dbReference>
<dbReference type="PANTHER" id="PTHR46124:SF2">
    <property type="entry name" value="D-AMINOACYL-TRNA DEACYLASE"/>
    <property type="match status" value="1"/>
</dbReference>